<evidence type="ECO:0000259" key="1">
    <source>
        <dbReference type="Pfam" id="PF15977"/>
    </source>
</evidence>
<dbReference type="EMBL" id="LXER01000006">
    <property type="protein sequence ID" value="OAT33949.1"/>
    <property type="molecule type" value="Genomic_DNA"/>
</dbReference>
<evidence type="ECO:0000313" key="2">
    <source>
        <dbReference type="EMBL" id="OAT33949.1"/>
    </source>
</evidence>
<dbReference type="PATRIC" id="fig|1354251.4.peg.501"/>
<dbReference type="Pfam" id="PF15977">
    <property type="entry name" value="HTH_46"/>
    <property type="match status" value="1"/>
</dbReference>
<comment type="caution">
    <text evidence="2">The sequence shown here is derived from an EMBL/GenBank/DDBJ whole genome shotgun (WGS) entry which is preliminary data.</text>
</comment>
<name>A0A1B7IVG1_9ENTR</name>
<reference evidence="2 3" key="1">
    <citation type="submission" date="2016-04" db="EMBL/GenBank/DDBJ databases">
        <title>ATOL: Assembling a taxonomically balanced genome-scale reconstruction of the evolutionary history of the Enterobacteriaceae.</title>
        <authorList>
            <person name="Plunkett G.III."/>
            <person name="Neeno-Eckwall E.C."/>
            <person name="Glasner J.D."/>
            <person name="Perna N.T."/>
        </authorList>
    </citation>
    <scope>NUCLEOTIDE SEQUENCE [LARGE SCALE GENOMIC DNA]</scope>
    <source>
        <strain evidence="2 3">ATCC 51605</strain>
    </source>
</reference>
<accession>A0A1B7IVG1</accession>
<organism evidence="2 3">
    <name type="scientific">Buttiauxella brennerae ATCC 51605</name>
    <dbReference type="NCBI Taxonomy" id="1354251"/>
    <lineage>
        <taxon>Bacteria</taxon>
        <taxon>Pseudomonadati</taxon>
        <taxon>Pseudomonadota</taxon>
        <taxon>Gammaproteobacteria</taxon>
        <taxon>Enterobacterales</taxon>
        <taxon>Enterobacteriaceae</taxon>
        <taxon>Buttiauxella</taxon>
    </lineage>
</organism>
<protein>
    <recommendedName>
        <fullName evidence="1">IprA winged helix-turn-helix domain-containing protein</fullName>
    </recommendedName>
</protein>
<dbReference type="InterPro" id="IPR041687">
    <property type="entry name" value="HTH_46"/>
</dbReference>
<gene>
    <name evidence="2" type="ORF">M975_0484</name>
</gene>
<dbReference type="Proteomes" id="UP000078410">
    <property type="component" value="Unassembled WGS sequence"/>
</dbReference>
<evidence type="ECO:0000313" key="3">
    <source>
        <dbReference type="Proteomes" id="UP000078410"/>
    </source>
</evidence>
<keyword evidence="3" id="KW-1185">Reference proteome</keyword>
<dbReference type="AlphaFoldDB" id="A0A1B7IVG1"/>
<sequence length="195" mass="22257">MELQDALSTLGSVQTFHVQDEIHATRENEKSLFLFTEGNFTCIRASDGLVISSIHAPMIYGIAECLRPRGGWFLKAQELCQGRVIPASQAFEMFTEKQLWQSVAITLSWYIQVVTYREEHLIGVTAYVMVRNKLLELNLLAPETRANVNVADYIQERTQLAHSTIMAILGELRRGDYVEIKRGRLMGIKHLPKEY</sequence>
<proteinExistence type="predicted"/>
<feature type="domain" description="IprA winged helix-turn-helix" evidence="1">
    <location>
        <begin position="126"/>
        <end position="193"/>
    </location>
</feature>